<evidence type="ECO:0000256" key="5">
    <source>
        <dbReference type="SAM" id="Phobius"/>
    </source>
</evidence>
<protein>
    <submittedName>
        <fullName evidence="7">Protein ABCI12, chloroplastic</fullName>
    </submittedName>
</protein>
<proteinExistence type="predicted"/>
<dbReference type="AlphaFoldDB" id="A0A6J1AWS6"/>
<comment type="subcellular location">
    <subcellularLocation>
        <location evidence="1">Membrane</location>
        <topology evidence="1">Multi-pass membrane protein</topology>
    </subcellularLocation>
</comment>
<feature type="transmembrane region" description="Helical" evidence="5">
    <location>
        <begin position="372"/>
        <end position="393"/>
    </location>
</feature>
<dbReference type="PANTHER" id="PTHR33514">
    <property type="entry name" value="PROTEIN ABCI12, CHLOROPLASTIC"/>
    <property type="match status" value="1"/>
</dbReference>
<dbReference type="GeneID" id="110421570"/>
<reference evidence="7" key="1">
    <citation type="submission" date="2025-08" db="UniProtKB">
        <authorList>
            <consortium name="RefSeq"/>
        </authorList>
    </citation>
    <scope>IDENTIFICATION</scope>
    <source>
        <tissue evidence="7">Leaf</tissue>
    </source>
</reference>
<organism evidence="6 7">
    <name type="scientific">Herrania umbratica</name>
    <dbReference type="NCBI Taxonomy" id="108875"/>
    <lineage>
        <taxon>Eukaryota</taxon>
        <taxon>Viridiplantae</taxon>
        <taxon>Streptophyta</taxon>
        <taxon>Embryophyta</taxon>
        <taxon>Tracheophyta</taxon>
        <taxon>Spermatophyta</taxon>
        <taxon>Magnoliopsida</taxon>
        <taxon>eudicotyledons</taxon>
        <taxon>Gunneridae</taxon>
        <taxon>Pentapetalae</taxon>
        <taxon>rosids</taxon>
        <taxon>malvids</taxon>
        <taxon>Malvales</taxon>
        <taxon>Malvaceae</taxon>
        <taxon>Byttnerioideae</taxon>
        <taxon>Herrania</taxon>
    </lineage>
</organism>
<keyword evidence="4 5" id="KW-0472">Membrane</keyword>
<dbReference type="CDD" id="cd16914">
    <property type="entry name" value="EcfT"/>
    <property type="match status" value="1"/>
</dbReference>
<dbReference type="InterPro" id="IPR003339">
    <property type="entry name" value="ABC/ECF_trnsptr_transmembrane"/>
</dbReference>
<evidence type="ECO:0000256" key="2">
    <source>
        <dbReference type="ARBA" id="ARBA00022692"/>
    </source>
</evidence>
<accession>A0A6J1AWS6</accession>
<evidence type="ECO:0000313" key="6">
    <source>
        <dbReference type="Proteomes" id="UP000504621"/>
    </source>
</evidence>
<evidence type="ECO:0000313" key="7">
    <source>
        <dbReference type="RefSeq" id="XP_021290854.1"/>
    </source>
</evidence>
<dbReference type="RefSeq" id="XP_021290854.1">
    <property type="nucleotide sequence ID" value="XM_021435179.1"/>
</dbReference>
<dbReference type="Pfam" id="PF02361">
    <property type="entry name" value="CbiQ"/>
    <property type="match status" value="1"/>
</dbReference>
<feature type="transmembrane region" description="Helical" evidence="5">
    <location>
        <begin position="168"/>
        <end position="186"/>
    </location>
</feature>
<dbReference type="Proteomes" id="UP000504621">
    <property type="component" value="Unplaced"/>
</dbReference>
<evidence type="ECO:0000256" key="4">
    <source>
        <dbReference type="ARBA" id="ARBA00023136"/>
    </source>
</evidence>
<evidence type="ECO:0000256" key="1">
    <source>
        <dbReference type="ARBA" id="ARBA00004141"/>
    </source>
</evidence>
<gene>
    <name evidence="7" type="primary">LOC110421570</name>
</gene>
<name>A0A6J1AWS6_9ROSI</name>
<keyword evidence="6" id="KW-1185">Reference proteome</keyword>
<sequence length="394" mass="43532">MNCIPTVKSPFHFLNPNFKILCHPNPSQILILPQSHANRKPLLSHYNKSSNLNLTAKKRNIQIKASVDGNNGKSRNWVSWLPTGGLAADKILRLISTATSSPICQFISSPTTFLHSVDPRIKLVWLLALVVLPARSQILVRFGLVACIALLSGLVLPKHVWVDQLGRVSLICGILFILCGLGTDGIPQLVQSRTPSSSITGLPELHASLSGYSYLIMKLGPLQFTRKGLSVASTASCLTFTIFQSASLCLATTTPEQLAFALQWFMLPLRRIGVPVAEIVLTLMLSLRFINLVFDEVRNVALGIVSRRINWQQLTVMETIDIFASYIRRIFKNIFSHAEQISQAMIVRGFRGDSNAHKLYFLSDSSFKMADFISLLCLIGVTSVALLSDYLLVS</sequence>
<dbReference type="PANTHER" id="PTHR33514:SF13">
    <property type="entry name" value="PROTEIN ABCI12, CHLOROPLASTIC"/>
    <property type="match status" value="1"/>
</dbReference>
<dbReference type="GO" id="GO:0009507">
    <property type="term" value="C:chloroplast"/>
    <property type="evidence" value="ECO:0007669"/>
    <property type="project" value="TreeGrafter"/>
</dbReference>
<evidence type="ECO:0000256" key="3">
    <source>
        <dbReference type="ARBA" id="ARBA00022989"/>
    </source>
</evidence>
<keyword evidence="2 5" id="KW-0812">Transmembrane</keyword>
<keyword evidence="3 5" id="KW-1133">Transmembrane helix</keyword>
<feature type="transmembrane region" description="Helical" evidence="5">
    <location>
        <begin position="272"/>
        <end position="290"/>
    </location>
</feature>
<dbReference type="GO" id="GO:0005886">
    <property type="term" value="C:plasma membrane"/>
    <property type="evidence" value="ECO:0007669"/>
    <property type="project" value="UniProtKB-ARBA"/>
</dbReference>
<dbReference type="OrthoDB" id="2019294at2759"/>
<feature type="transmembrane region" description="Helical" evidence="5">
    <location>
        <begin position="138"/>
        <end position="156"/>
    </location>
</feature>